<evidence type="ECO:0000313" key="2">
    <source>
        <dbReference type="EMBL" id="MDT0645748.1"/>
    </source>
</evidence>
<dbReference type="Proteomes" id="UP001245285">
    <property type="component" value="Unassembled WGS sequence"/>
</dbReference>
<organism evidence="2 3">
    <name type="scientific">Autumnicola lenta</name>
    <dbReference type="NCBI Taxonomy" id="3075593"/>
    <lineage>
        <taxon>Bacteria</taxon>
        <taxon>Pseudomonadati</taxon>
        <taxon>Bacteroidota</taxon>
        <taxon>Flavobacteriia</taxon>
        <taxon>Flavobacteriales</taxon>
        <taxon>Flavobacteriaceae</taxon>
        <taxon>Autumnicola</taxon>
    </lineage>
</organism>
<dbReference type="InterPro" id="IPR026414">
    <property type="entry name" value="ExosoTase_F-assoc_memb"/>
</dbReference>
<feature type="transmembrane region" description="Helical" evidence="1">
    <location>
        <begin position="117"/>
        <end position="138"/>
    </location>
</feature>
<keyword evidence="1" id="KW-0472">Membrane</keyword>
<feature type="transmembrane region" description="Helical" evidence="1">
    <location>
        <begin position="50"/>
        <end position="74"/>
    </location>
</feature>
<feature type="transmembrane region" description="Helical" evidence="1">
    <location>
        <begin position="86"/>
        <end position="105"/>
    </location>
</feature>
<evidence type="ECO:0000313" key="3">
    <source>
        <dbReference type="Proteomes" id="UP001245285"/>
    </source>
</evidence>
<protein>
    <submittedName>
        <fullName evidence="2">Exosortase F system-associated protein</fullName>
    </submittedName>
</protein>
<dbReference type="EMBL" id="JAVRHO010000004">
    <property type="protein sequence ID" value="MDT0645748.1"/>
    <property type="molecule type" value="Genomic_DNA"/>
</dbReference>
<reference evidence="2 3" key="1">
    <citation type="submission" date="2023-09" db="EMBL/GenBank/DDBJ databases">
        <authorList>
            <person name="Rey-Velasco X."/>
        </authorList>
    </citation>
    <scope>NUCLEOTIDE SEQUENCE [LARGE SCALE GENOMIC DNA]</scope>
    <source>
        <strain evidence="2 3">F260</strain>
    </source>
</reference>
<keyword evidence="3" id="KW-1185">Reference proteome</keyword>
<comment type="caution">
    <text evidence="2">The sequence shown here is derived from an EMBL/GenBank/DDBJ whole genome shotgun (WGS) entry which is preliminary data.</text>
</comment>
<name>A0ABU3CHM7_9FLAO</name>
<dbReference type="RefSeq" id="WP_311493935.1">
    <property type="nucleotide sequence ID" value="NZ_JAVRHO010000004.1"/>
</dbReference>
<sequence>MKQKRRIAGISLLVILLVLVRYFENELFYDPLIWFYQGDYLNDKIPEFDFWPLVLNVMLRFFINTAISLVILYVAFLDKNILKFSALLYGILFILAGSIFIYLLLNIDNGHFLALFYVRRFLIHPIFILILLPAFYYYRLRNKKSGKIESFSQNT</sequence>
<keyword evidence="1" id="KW-1133">Transmembrane helix</keyword>
<proteinExistence type="predicted"/>
<gene>
    <name evidence="2" type="ORF">RM545_03520</name>
</gene>
<accession>A0ABU3CHM7</accession>
<keyword evidence="1" id="KW-0812">Transmembrane</keyword>
<dbReference type="NCBIfam" id="TIGR04127">
    <property type="entry name" value="flavo_near_exo"/>
    <property type="match status" value="1"/>
</dbReference>
<evidence type="ECO:0000256" key="1">
    <source>
        <dbReference type="SAM" id="Phobius"/>
    </source>
</evidence>
<feature type="transmembrane region" description="Helical" evidence="1">
    <location>
        <begin position="7"/>
        <end position="23"/>
    </location>
</feature>